<dbReference type="InterPro" id="IPR029787">
    <property type="entry name" value="Nucleotide_cyclase"/>
</dbReference>
<dbReference type="PROSITE" id="PS50887">
    <property type="entry name" value="GGDEF"/>
    <property type="match status" value="1"/>
</dbReference>
<evidence type="ECO:0000259" key="2">
    <source>
        <dbReference type="PROSITE" id="PS50112"/>
    </source>
</evidence>
<dbReference type="CDD" id="cd00130">
    <property type="entry name" value="PAS"/>
    <property type="match status" value="1"/>
</dbReference>
<dbReference type="RefSeq" id="WP_107271859.1">
    <property type="nucleotide sequence ID" value="NZ_PYMA01000004.1"/>
</dbReference>
<dbReference type="SUPFAM" id="SSF158472">
    <property type="entry name" value="HAMP domain-like"/>
    <property type="match status" value="1"/>
</dbReference>
<dbReference type="InterPro" id="IPR035965">
    <property type="entry name" value="PAS-like_dom_sf"/>
</dbReference>
<feature type="transmembrane region" description="Helical" evidence="1">
    <location>
        <begin position="6"/>
        <end position="25"/>
    </location>
</feature>
<dbReference type="InterPro" id="IPR000014">
    <property type="entry name" value="PAS"/>
</dbReference>
<evidence type="ECO:0000313" key="5">
    <source>
        <dbReference type="EMBL" id="PSW20100.1"/>
    </source>
</evidence>
<dbReference type="Proteomes" id="UP000241771">
    <property type="component" value="Unassembled WGS sequence"/>
</dbReference>
<feature type="domain" description="GGDEF" evidence="4">
    <location>
        <begin position="509"/>
        <end position="642"/>
    </location>
</feature>
<evidence type="ECO:0000256" key="1">
    <source>
        <dbReference type="SAM" id="Phobius"/>
    </source>
</evidence>
<dbReference type="GO" id="GO:0007165">
    <property type="term" value="P:signal transduction"/>
    <property type="evidence" value="ECO:0007669"/>
    <property type="project" value="InterPro"/>
</dbReference>
<dbReference type="Pfam" id="PF00672">
    <property type="entry name" value="HAMP"/>
    <property type="match status" value="1"/>
</dbReference>
<evidence type="ECO:0000259" key="3">
    <source>
        <dbReference type="PROSITE" id="PS50885"/>
    </source>
</evidence>
<gene>
    <name evidence="5" type="ORF">C9I98_08550</name>
</gene>
<dbReference type="InterPro" id="IPR033417">
    <property type="entry name" value="CHASE8"/>
</dbReference>
<organism evidence="5 6">
    <name type="scientific">Photobacterium sanctipauli</name>
    <dbReference type="NCBI Taxonomy" id="1342794"/>
    <lineage>
        <taxon>Bacteria</taxon>
        <taxon>Pseudomonadati</taxon>
        <taxon>Pseudomonadota</taxon>
        <taxon>Gammaproteobacteria</taxon>
        <taxon>Vibrionales</taxon>
        <taxon>Vibrionaceae</taxon>
        <taxon>Photobacterium</taxon>
    </lineage>
</organism>
<name>A0A2T3NUZ6_9GAMM</name>
<dbReference type="SMART" id="SM00304">
    <property type="entry name" value="HAMP"/>
    <property type="match status" value="1"/>
</dbReference>
<accession>A0A2T3NUZ6</accession>
<dbReference type="InterPro" id="IPR052155">
    <property type="entry name" value="Biofilm_reg_signaling"/>
</dbReference>
<dbReference type="InterPro" id="IPR000160">
    <property type="entry name" value="GGDEF_dom"/>
</dbReference>
<dbReference type="SUPFAM" id="SSF55073">
    <property type="entry name" value="Nucleotide cyclase"/>
    <property type="match status" value="1"/>
</dbReference>
<dbReference type="Pfam" id="PF17152">
    <property type="entry name" value="CHASE8"/>
    <property type="match status" value="1"/>
</dbReference>
<dbReference type="Pfam" id="PF00990">
    <property type="entry name" value="GGDEF"/>
    <property type="match status" value="1"/>
</dbReference>
<dbReference type="NCBIfam" id="TIGR00229">
    <property type="entry name" value="sensory_box"/>
    <property type="match status" value="1"/>
</dbReference>
<dbReference type="SMART" id="SM00267">
    <property type="entry name" value="GGDEF"/>
    <property type="match status" value="1"/>
</dbReference>
<dbReference type="Gene3D" id="3.30.70.270">
    <property type="match status" value="1"/>
</dbReference>
<dbReference type="PANTHER" id="PTHR44757">
    <property type="entry name" value="DIGUANYLATE CYCLASE DGCP"/>
    <property type="match status" value="1"/>
</dbReference>
<proteinExistence type="predicted"/>
<keyword evidence="1" id="KW-0472">Membrane</keyword>
<dbReference type="GO" id="GO:0016020">
    <property type="term" value="C:membrane"/>
    <property type="evidence" value="ECO:0007669"/>
    <property type="project" value="InterPro"/>
</dbReference>
<reference evidence="5 6" key="1">
    <citation type="submission" date="2018-01" db="EMBL/GenBank/DDBJ databases">
        <title>Whole genome sequencing of Histamine producing bacteria.</title>
        <authorList>
            <person name="Butler K."/>
        </authorList>
    </citation>
    <scope>NUCLEOTIDE SEQUENCE [LARGE SCALE GENOMIC DNA]</scope>
    <source>
        <strain evidence="5 6">DSM 100436</strain>
    </source>
</reference>
<dbReference type="SUPFAM" id="SSF55785">
    <property type="entry name" value="PYP-like sensor domain (PAS domain)"/>
    <property type="match status" value="2"/>
</dbReference>
<feature type="transmembrane region" description="Helical" evidence="1">
    <location>
        <begin position="152"/>
        <end position="171"/>
    </location>
</feature>
<dbReference type="Gene3D" id="3.30.450.20">
    <property type="entry name" value="PAS domain"/>
    <property type="match status" value="2"/>
</dbReference>
<dbReference type="Pfam" id="PF13426">
    <property type="entry name" value="PAS_9"/>
    <property type="match status" value="2"/>
</dbReference>
<sequence>MVIPVIITFFLLFVINIAYSYITVVETRKENLLTRTNVLSEGVAINLKKAVIHDDELSAREILDVFKVEPWVIDVIVINEKGNVFAEYDNSISSSSNIVIENYSSFNANVHDYSFSDNFLRVSFPIYINSDLYGNMLIKASLDSIEKVKEEVFNFFIVLLLPMIMCCLVLVQQLESWVVGPILQLNRAMRITVNNHNTTKRLDVQSSDEIGSLVKCFNEMMGSLEARDSYIQKTLEQLANEVTFADDVISTINHGLVVLSRDGKVKMANSTYYSLFPNSKDQMIGQSFNKSTCDEIWNTCESWLSKMHNETKFEAIIESVKYHNSERFYFITGCRLNNGEELLLVLEDITDKHLATQQQQLASRIFEQSTDGIAVIDNNNQIVMINPTLCRLLNRQADSVINEPVTKLFSSIQITSINSILFEQRRYWNGEIIEVTADGIPLPMAVHANLIGTGSDSRVVINISDLSGDKEIERLDYLAHHDELTGLANRTKLYTVLEGMLSTPQNSEYNFALLYIDLDGFKPVNDTYGHHVGDYVLQQIALRFQRVVRDSDFVSRLAGDEFVIVLNPITSYEVGYTIASRIKEVISESIYFEGYELRLGASIGFSMVKSDKNTTIESVLAKADSAMYKAKKTNNKGIYYTD</sequence>
<dbReference type="PANTHER" id="PTHR44757:SF2">
    <property type="entry name" value="BIOFILM ARCHITECTURE MAINTENANCE PROTEIN MBAA"/>
    <property type="match status" value="1"/>
</dbReference>
<dbReference type="NCBIfam" id="TIGR00254">
    <property type="entry name" value="GGDEF"/>
    <property type="match status" value="1"/>
</dbReference>
<keyword evidence="6" id="KW-1185">Reference proteome</keyword>
<evidence type="ECO:0000259" key="4">
    <source>
        <dbReference type="PROSITE" id="PS50887"/>
    </source>
</evidence>
<keyword evidence="1" id="KW-0812">Transmembrane</keyword>
<dbReference type="InterPro" id="IPR043128">
    <property type="entry name" value="Rev_trsase/Diguanyl_cyclase"/>
</dbReference>
<protein>
    <recommendedName>
        <fullName evidence="7">Sensor domain-containing diguanylate cyclase</fullName>
    </recommendedName>
</protein>
<feature type="domain" description="HAMP" evidence="3">
    <location>
        <begin position="176"/>
        <end position="229"/>
    </location>
</feature>
<feature type="domain" description="PAS" evidence="2">
    <location>
        <begin position="358"/>
        <end position="403"/>
    </location>
</feature>
<dbReference type="EMBL" id="PYMA01000004">
    <property type="protein sequence ID" value="PSW20100.1"/>
    <property type="molecule type" value="Genomic_DNA"/>
</dbReference>
<dbReference type="SMART" id="SM00091">
    <property type="entry name" value="PAS"/>
    <property type="match status" value="2"/>
</dbReference>
<dbReference type="CDD" id="cd01949">
    <property type="entry name" value="GGDEF"/>
    <property type="match status" value="1"/>
</dbReference>
<dbReference type="AlphaFoldDB" id="A0A2T3NUZ6"/>
<evidence type="ECO:0008006" key="7">
    <source>
        <dbReference type="Google" id="ProtNLM"/>
    </source>
</evidence>
<keyword evidence="1" id="KW-1133">Transmembrane helix</keyword>
<dbReference type="CDD" id="cd06225">
    <property type="entry name" value="HAMP"/>
    <property type="match status" value="1"/>
</dbReference>
<comment type="caution">
    <text evidence="5">The sequence shown here is derived from an EMBL/GenBank/DDBJ whole genome shotgun (WGS) entry which is preliminary data.</text>
</comment>
<dbReference type="Gene3D" id="6.10.340.10">
    <property type="match status" value="1"/>
</dbReference>
<dbReference type="InterPro" id="IPR003660">
    <property type="entry name" value="HAMP_dom"/>
</dbReference>
<dbReference type="PROSITE" id="PS50885">
    <property type="entry name" value="HAMP"/>
    <property type="match status" value="1"/>
</dbReference>
<evidence type="ECO:0000313" key="6">
    <source>
        <dbReference type="Proteomes" id="UP000241771"/>
    </source>
</evidence>
<dbReference type="PROSITE" id="PS50112">
    <property type="entry name" value="PAS"/>
    <property type="match status" value="1"/>
</dbReference>